<organism evidence="1 2">
    <name type="scientific">Solanum commersonii</name>
    <name type="common">Commerson's wild potato</name>
    <name type="synonym">Commerson's nightshade</name>
    <dbReference type="NCBI Taxonomy" id="4109"/>
    <lineage>
        <taxon>Eukaryota</taxon>
        <taxon>Viridiplantae</taxon>
        <taxon>Streptophyta</taxon>
        <taxon>Embryophyta</taxon>
        <taxon>Tracheophyta</taxon>
        <taxon>Spermatophyta</taxon>
        <taxon>Magnoliopsida</taxon>
        <taxon>eudicotyledons</taxon>
        <taxon>Gunneridae</taxon>
        <taxon>Pentapetalae</taxon>
        <taxon>asterids</taxon>
        <taxon>lamiids</taxon>
        <taxon>Solanales</taxon>
        <taxon>Solanaceae</taxon>
        <taxon>Solanoideae</taxon>
        <taxon>Solaneae</taxon>
        <taxon>Solanum</taxon>
    </lineage>
</organism>
<name>A0A9J5YHC8_SOLCO</name>
<evidence type="ECO:0000313" key="2">
    <source>
        <dbReference type="Proteomes" id="UP000824120"/>
    </source>
</evidence>
<dbReference type="OrthoDB" id="1304107at2759"/>
<dbReference type="Gene3D" id="3.60.10.10">
    <property type="entry name" value="Endonuclease/exonuclease/phosphatase"/>
    <property type="match status" value="1"/>
</dbReference>
<dbReference type="Proteomes" id="UP000824120">
    <property type="component" value="Chromosome 6"/>
</dbReference>
<dbReference type="InterPro" id="IPR036691">
    <property type="entry name" value="Endo/exonu/phosph_ase_sf"/>
</dbReference>
<evidence type="ECO:0000313" key="1">
    <source>
        <dbReference type="EMBL" id="KAG5599048.1"/>
    </source>
</evidence>
<gene>
    <name evidence="1" type="ORF">H5410_030418</name>
</gene>
<dbReference type="AlphaFoldDB" id="A0A9J5YHC8"/>
<dbReference type="EMBL" id="JACXVP010000006">
    <property type="protein sequence ID" value="KAG5599048.1"/>
    <property type="molecule type" value="Genomic_DNA"/>
</dbReference>
<evidence type="ECO:0008006" key="3">
    <source>
        <dbReference type="Google" id="ProtNLM"/>
    </source>
</evidence>
<accession>A0A9J5YHC8</accession>
<comment type="caution">
    <text evidence="1">The sequence shown here is derived from an EMBL/GenBank/DDBJ whole genome shotgun (WGS) entry which is preliminary data.</text>
</comment>
<keyword evidence="2" id="KW-1185">Reference proteome</keyword>
<proteinExistence type="predicted"/>
<reference evidence="1 2" key="1">
    <citation type="submission" date="2020-09" db="EMBL/GenBank/DDBJ databases">
        <title>De no assembly of potato wild relative species, Solanum commersonii.</title>
        <authorList>
            <person name="Cho K."/>
        </authorList>
    </citation>
    <scope>NUCLEOTIDE SEQUENCE [LARGE SCALE GENOMIC DNA]</scope>
    <source>
        <strain evidence="1">LZ3.2</strain>
        <tissue evidence="1">Leaf</tissue>
    </source>
</reference>
<protein>
    <recommendedName>
        <fullName evidence="3">Endonuclease/exonuclease/phosphatase domain-containing protein</fullName>
    </recommendedName>
</protein>
<sequence>MKFSKYNKSFLISTMYARCNTLDRLELWEELENIGEGGIVPWIIGGDFNVILNEEEKLGGLSFTQNEAIDFALFINNCWTGSDAEPVIKPFRFLNFWTKHHQFKEIISQNWNVDFVDNLFTIFQAKLKKVKKALTI</sequence>
<dbReference type="SUPFAM" id="SSF56219">
    <property type="entry name" value="DNase I-like"/>
    <property type="match status" value="1"/>
</dbReference>